<feature type="chain" id="PRO_5022659719" description="Porin family protein" evidence="1">
    <location>
        <begin position="21"/>
        <end position="177"/>
    </location>
</feature>
<protein>
    <recommendedName>
        <fullName evidence="4">Porin family protein</fullName>
    </recommendedName>
</protein>
<dbReference type="Proteomes" id="UP000323930">
    <property type="component" value="Unassembled WGS sequence"/>
</dbReference>
<comment type="caution">
    <text evidence="2">The sequence shown here is derived from an EMBL/GenBank/DDBJ whole genome shotgun (WGS) entry which is preliminary data.</text>
</comment>
<dbReference type="AlphaFoldDB" id="A0A5D0HWC4"/>
<sequence length="177" mass="19539">MKKFTLGLLFVFLTYLSANAQEFEANTNIINVGIGFAGDYGFYSSANASPVFSASYDRGVWDVPGPGVVGLGGYIGHRTFKYSSTSEYKWSQTVVGVRGTYHYNGFNIDKLDIYAGFLVGYYFYSNKNTDSAFRTYSNSLDHSGFIGGRWFFTEHIAGYVEAGYGISNISLGAAFKF</sequence>
<evidence type="ECO:0008006" key="4">
    <source>
        <dbReference type="Google" id="ProtNLM"/>
    </source>
</evidence>
<proteinExistence type="predicted"/>
<dbReference type="EMBL" id="VSDQ01000679">
    <property type="protein sequence ID" value="TYA74427.1"/>
    <property type="molecule type" value="Genomic_DNA"/>
</dbReference>
<name>A0A5D0HWC4_9FLAO</name>
<organism evidence="2 3">
    <name type="scientific">Seonamhaeicola marinus</name>
    <dbReference type="NCBI Taxonomy" id="1912246"/>
    <lineage>
        <taxon>Bacteria</taxon>
        <taxon>Pseudomonadati</taxon>
        <taxon>Bacteroidota</taxon>
        <taxon>Flavobacteriia</taxon>
        <taxon>Flavobacteriales</taxon>
        <taxon>Flavobacteriaceae</taxon>
    </lineage>
</organism>
<keyword evidence="1" id="KW-0732">Signal</keyword>
<dbReference type="RefSeq" id="WP_148543352.1">
    <property type="nucleotide sequence ID" value="NZ_VSDQ01000679.1"/>
</dbReference>
<feature type="signal peptide" evidence="1">
    <location>
        <begin position="1"/>
        <end position="20"/>
    </location>
</feature>
<gene>
    <name evidence="2" type="ORF">FUA24_13970</name>
</gene>
<evidence type="ECO:0000256" key="1">
    <source>
        <dbReference type="SAM" id="SignalP"/>
    </source>
</evidence>
<evidence type="ECO:0000313" key="3">
    <source>
        <dbReference type="Proteomes" id="UP000323930"/>
    </source>
</evidence>
<keyword evidence="3" id="KW-1185">Reference proteome</keyword>
<dbReference type="OrthoDB" id="658990at2"/>
<reference evidence="2 3" key="1">
    <citation type="submission" date="2019-08" db="EMBL/GenBank/DDBJ databases">
        <title>Seonamhaeicola sediminis sp. nov., isolated from marine sediment.</title>
        <authorList>
            <person name="Cao W.R."/>
        </authorList>
    </citation>
    <scope>NUCLEOTIDE SEQUENCE [LARGE SCALE GENOMIC DNA]</scope>
    <source>
        <strain evidence="2 3">B011</strain>
    </source>
</reference>
<accession>A0A5D0HWC4</accession>
<evidence type="ECO:0000313" key="2">
    <source>
        <dbReference type="EMBL" id="TYA74427.1"/>
    </source>
</evidence>